<dbReference type="AlphaFoldDB" id="A0A8D3BUW6"/>
<accession>A0A8D3BUW6</accession>
<sequence>MFHLNNCTSLNILCFLRSQDASTAPRSRDLSTPSEYSSNQTLNAQFYILSGLARRIHGLQKEDDETCHEQRRSPPALVRLPQVRTTLHWCLGLPLPQASTKAPSLPPLSLALHSYHASPDGRCCYAPEDQKVGRETSS</sequence>
<reference evidence="1" key="1">
    <citation type="submission" date="2023-05" db="EMBL/GenBank/DDBJ databases">
        <title>High-quality long-read genome of Scophthalmus maximus.</title>
        <authorList>
            <person name="Lien S."/>
            <person name="Martinez P."/>
        </authorList>
    </citation>
    <scope>NUCLEOTIDE SEQUENCE [LARGE SCALE GENOMIC DNA]</scope>
</reference>
<evidence type="ECO:0000313" key="1">
    <source>
        <dbReference type="Ensembl" id="ENSSMAP00000038824.1"/>
    </source>
</evidence>
<name>A0A8D3BUW6_SCOMX</name>
<dbReference type="Ensembl" id="ENSSMAT00000056766.1">
    <property type="protein sequence ID" value="ENSSMAP00000038824.1"/>
    <property type="gene ID" value="ENSSMAG00000027628.1"/>
</dbReference>
<reference evidence="1" key="2">
    <citation type="submission" date="2025-08" db="UniProtKB">
        <authorList>
            <consortium name="Ensembl"/>
        </authorList>
    </citation>
    <scope>IDENTIFICATION</scope>
</reference>
<proteinExistence type="predicted"/>
<dbReference type="Proteomes" id="UP000694558">
    <property type="component" value="Chromosome 19"/>
</dbReference>
<organism evidence="1 2">
    <name type="scientific">Scophthalmus maximus</name>
    <name type="common">Turbot</name>
    <name type="synonym">Psetta maxima</name>
    <dbReference type="NCBI Taxonomy" id="52904"/>
    <lineage>
        <taxon>Eukaryota</taxon>
        <taxon>Metazoa</taxon>
        <taxon>Chordata</taxon>
        <taxon>Craniata</taxon>
        <taxon>Vertebrata</taxon>
        <taxon>Euteleostomi</taxon>
        <taxon>Actinopterygii</taxon>
        <taxon>Neopterygii</taxon>
        <taxon>Teleostei</taxon>
        <taxon>Neoteleostei</taxon>
        <taxon>Acanthomorphata</taxon>
        <taxon>Carangaria</taxon>
        <taxon>Pleuronectiformes</taxon>
        <taxon>Pleuronectoidei</taxon>
        <taxon>Scophthalmidae</taxon>
        <taxon>Scophthalmus</taxon>
    </lineage>
</organism>
<evidence type="ECO:0000313" key="2">
    <source>
        <dbReference type="Proteomes" id="UP000694558"/>
    </source>
</evidence>
<protein>
    <submittedName>
        <fullName evidence="1">Uncharacterized protein</fullName>
    </submittedName>
</protein>